<evidence type="ECO:0000256" key="2">
    <source>
        <dbReference type="ARBA" id="ARBA00023239"/>
    </source>
</evidence>
<keyword evidence="6" id="KW-1185">Reference proteome</keyword>
<proteinExistence type="inferred from homology"/>
<evidence type="ECO:0000313" key="6">
    <source>
        <dbReference type="Proteomes" id="UP000253759"/>
    </source>
</evidence>
<dbReference type="PANTHER" id="PTHR12128">
    <property type="entry name" value="DIHYDRODIPICOLINATE SYNTHASE"/>
    <property type="match status" value="1"/>
</dbReference>
<dbReference type="AlphaFoldDB" id="A0A369W1E8"/>
<dbReference type="Pfam" id="PF00701">
    <property type="entry name" value="DHDPS"/>
    <property type="match status" value="1"/>
</dbReference>
<dbReference type="PANTHER" id="PTHR12128:SF66">
    <property type="entry name" value="4-HYDROXY-2-OXOGLUTARATE ALDOLASE, MITOCHONDRIAL"/>
    <property type="match status" value="1"/>
</dbReference>
<dbReference type="CDD" id="cd00408">
    <property type="entry name" value="DHDPS-like"/>
    <property type="match status" value="1"/>
</dbReference>
<dbReference type="InterPro" id="IPR002220">
    <property type="entry name" value="DapA-like"/>
</dbReference>
<organism evidence="5 6">
    <name type="scientific">Pelagibacterium lacus</name>
    <dbReference type="NCBI Taxonomy" id="2282655"/>
    <lineage>
        <taxon>Bacteria</taxon>
        <taxon>Pseudomonadati</taxon>
        <taxon>Pseudomonadota</taxon>
        <taxon>Alphaproteobacteria</taxon>
        <taxon>Hyphomicrobiales</taxon>
        <taxon>Devosiaceae</taxon>
        <taxon>Pelagibacterium</taxon>
    </lineage>
</organism>
<accession>A0A369W1E8</accession>
<comment type="similarity">
    <text evidence="1 3">Belongs to the DapA family.</text>
</comment>
<evidence type="ECO:0000313" key="5">
    <source>
        <dbReference type="EMBL" id="RDE07859.1"/>
    </source>
</evidence>
<dbReference type="GO" id="GO:0008840">
    <property type="term" value="F:4-hydroxy-tetrahydrodipicolinate synthase activity"/>
    <property type="evidence" value="ECO:0007669"/>
    <property type="project" value="TreeGrafter"/>
</dbReference>
<keyword evidence="2 3" id="KW-0456">Lyase</keyword>
<feature type="active site" description="Schiff-base intermediate with substrate" evidence="4">
    <location>
        <position position="164"/>
    </location>
</feature>
<evidence type="ECO:0000256" key="3">
    <source>
        <dbReference type="PIRNR" id="PIRNR001365"/>
    </source>
</evidence>
<dbReference type="InterPro" id="IPR013785">
    <property type="entry name" value="Aldolase_TIM"/>
</dbReference>
<gene>
    <name evidence="5" type="ORF">DVH29_14490</name>
</gene>
<protein>
    <submittedName>
        <fullName evidence="5">Dihydrodipicolinate synthase family protein</fullName>
    </submittedName>
</protein>
<dbReference type="RefSeq" id="WP_114646908.1">
    <property type="nucleotide sequence ID" value="NZ_QQNH01000031.1"/>
</dbReference>
<feature type="active site" description="Proton donor/acceptor" evidence="4">
    <location>
        <position position="137"/>
    </location>
</feature>
<evidence type="ECO:0000256" key="1">
    <source>
        <dbReference type="ARBA" id="ARBA00007592"/>
    </source>
</evidence>
<dbReference type="Proteomes" id="UP000253759">
    <property type="component" value="Unassembled WGS sequence"/>
</dbReference>
<evidence type="ECO:0000256" key="4">
    <source>
        <dbReference type="PIRSR" id="PIRSR001365-1"/>
    </source>
</evidence>
<comment type="caution">
    <text evidence="5">The sequence shown here is derived from an EMBL/GenBank/DDBJ whole genome shotgun (WGS) entry which is preliminary data.</text>
</comment>
<dbReference type="Gene3D" id="3.20.20.70">
    <property type="entry name" value="Aldolase class I"/>
    <property type="match status" value="1"/>
</dbReference>
<name>A0A369W1E8_9HYPH</name>
<sequence>MKLPGLIVAPLTPFDADLNVDDAALKRCIDYVIDDSAMIIAAGVEAQEYQYLDLDQRMDLMARTIDLVDGRVPVAAGVSHASVKTVAKLAGFAKDRGAEAIQVLAPLRPFGGVPTEADLVTYFEAVAAETDLPIVLYLNAGPGADPSPAATIALSKINKVDYIKESSRDLSRVGRLVAEIELAGHARYFTTMQMLLATLLLGGSGITLPPPATRLARMVIDAFEAGDILEAARLQRQFSLWPSRWMNHGLLPTMKASMDILGIPVGDPYPPFKPITGKDRDSLADYLKTTDLMKD</sequence>
<reference evidence="6" key="1">
    <citation type="submission" date="2018-07" db="EMBL/GenBank/DDBJ databases">
        <authorList>
            <person name="Liu B.-T."/>
            <person name="Du Z."/>
        </authorList>
    </citation>
    <scope>NUCLEOTIDE SEQUENCE [LARGE SCALE GENOMIC DNA]</scope>
    <source>
        <strain evidence="6">XYN52</strain>
    </source>
</reference>
<dbReference type="SUPFAM" id="SSF51569">
    <property type="entry name" value="Aldolase"/>
    <property type="match status" value="1"/>
</dbReference>
<dbReference type="PIRSF" id="PIRSF001365">
    <property type="entry name" value="DHDPS"/>
    <property type="match status" value="1"/>
</dbReference>
<dbReference type="EMBL" id="QQNH01000031">
    <property type="protein sequence ID" value="RDE07859.1"/>
    <property type="molecule type" value="Genomic_DNA"/>
</dbReference>
<dbReference type="OrthoDB" id="9796205at2"/>
<dbReference type="SMART" id="SM01130">
    <property type="entry name" value="DHDPS"/>
    <property type="match status" value="1"/>
</dbReference>